<dbReference type="Proteomes" id="UP001519460">
    <property type="component" value="Unassembled WGS sequence"/>
</dbReference>
<keyword evidence="2" id="KW-1185">Reference proteome</keyword>
<name>A0ABD0JW78_9CAEN</name>
<accession>A0ABD0JW78</accession>
<dbReference type="EMBL" id="JACVVK020000314">
    <property type="protein sequence ID" value="KAK7478931.1"/>
    <property type="molecule type" value="Genomic_DNA"/>
</dbReference>
<evidence type="ECO:0000313" key="1">
    <source>
        <dbReference type="EMBL" id="KAK7478931.1"/>
    </source>
</evidence>
<sequence length="96" mass="10865">MVTSRVPQRPKQIISLDQTRGQAAGFEADTNSTIKTTKHSTERRNKNINMSEATGAAQITWLYDTQHARLWPNPMQCGGKNRQQELRICSLKHASE</sequence>
<organism evidence="1 2">
    <name type="scientific">Batillaria attramentaria</name>
    <dbReference type="NCBI Taxonomy" id="370345"/>
    <lineage>
        <taxon>Eukaryota</taxon>
        <taxon>Metazoa</taxon>
        <taxon>Spiralia</taxon>
        <taxon>Lophotrochozoa</taxon>
        <taxon>Mollusca</taxon>
        <taxon>Gastropoda</taxon>
        <taxon>Caenogastropoda</taxon>
        <taxon>Sorbeoconcha</taxon>
        <taxon>Cerithioidea</taxon>
        <taxon>Batillariidae</taxon>
        <taxon>Batillaria</taxon>
    </lineage>
</organism>
<proteinExistence type="predicted"/>
<reference evidence="1 2" key="1">
    <citation type="journal article" date="2023" name="Sci. Data">
        <title>Genome assembly of the Korean intertidal mud-creeper Batillaria attramentaria.</title>
        <authorList>
            <person name="Patra A.K."/>
            <person name="Ho P.T."/>
            <person name="Jun S."/>
            <person name="Lee S.J."/>
            <person name="Kim Y."/>
            <person name="Won Y.J."/>
        </authorList>
    </citation>
    <scope>NUCLEOTIDE SEQUENCE [LARGE SCALE GENOMIC DNA]</scope>
    <source>
        <strain evidence="1">Wonlab-2016</strain>
    </source>
</reference>
<evidence type="ECO:0000313" key="2">
    <source>
        <dbReference type="Proteomes" id="UP001519460"/>
    </source>
</evidence>
<gene>
    <name evidence="1" type="ORF">BaRGS_00029798</name>
</gene>
<protein>
    <submittedName>
        <fullName evidence="1">Uncharacterized protein</fullName>
    </submittedName>
</protein>
<comment type="caution">
    <text evidence="1">The sequence shown here is derived from an EMBL/GenBank/DDBJ whole genome shotgun (WGS) entry which is preliminary data.</text>
</comment>
<dbReference type="AlphaFoldDB" id="A0ABD0JW78"/>